<dbReference type="InterPro" id="IPR020806">
    <property type="entry name" value="PKS_PP-bd"/>
</dbReference>
<dbReference type="Gene3D" id="3.30.300.30">
    <property type="match status" value="1"/>
</dbReference>
<dbReference type="Pfam" id="PF00550">
    <property type="entry name" value="PP-binding"/>
    <property type="match status" value="1"/>
</dbReference>
<dbReference type="FunFam" id="1.10.1200.10:FF:000005">
    <property type="entry name" value="Nonribosomal peptide synthetase 1"/>
    <property type="match status" value="1"/>
</dbReference>
<dbReference type="Proteomes" id="UP000184432">
    <property type="component" value="Unassembled WGS sequence"/>
</dbReference>
<comment type="cofactor">
    <cofactor evidence="1">
        <name>pantetheine 4'-phosphate</name>
        <dbReference type="ChEBI" id="CHEBI:47942"/>
    </cofactor>
</comment>
<dbReference type="SUPFAM" id="SSF56801">
    <property type="entry name" value="Acetyl-CoA synthetase-like"/>
    <property type="match status" value="1"/>
</dbReference>
<dbReference type="EMBL" id="FQYP01000006">
    <property type="protein sequence ID" value="SHJ15698.1"/>
    <property type="molecule type" value="Genomic_DNA"/>
</dbReference>
<keyword evidence="3" id="KW-0597">Phosphoprotein</keyword>
<reference evidence="6" key="1">
    <citation type="submission" date="2016-11" db="EMBL/GenBank/DDBJ databases">
        <authorList>
            <person name="Varghese N."/>
            <person name="Submissions S."/>
        </authorList>
    </citation>
    <scope>NUCLEOTIDE SEQUENCE [LARGE SCALE GENOMIC DNA]</scope>
    <source>
        <strain evidence="6">DSM 22623</strain>
    </source>
</reference>
<gene>
    <name evidence="5" type="ORF">SAMN04488508_1061</name>
</gene>
<dbReference type="Gene3D" id="3.40.50.1820">
    <property type="entry name" value="alpha/beta hydrolase"/>
    <property type="match status" value="1"/>
</dbReference>
<dbReference type="SUPFAM" id="SSF53474">
    <property type="entry name" value="alpha/beta-Hydrolases"/>
    <property type="match status" value="1"/>
</dbReference>
<dbReference type="InterPro" id="IPR029058">
    <property type="entry name" value="AB_hydrolase_fold"/>
</dbReference>
<keyword evidence="2" id="KW-0596">Phosphopantetheine</keyword>
<name>A0A1M6H0F8_9FLAO</name>
<dbReference type="PANTHER" id="PTHR45527">
    <property type="entry name" value="NONRIBOSOMAL PEPTIDE SYNTHETASE"/>
    <property type="match status" value="1"/>
</dbReference>
<dbReference type="Pfam" id="PF00975">
    <property type="entry name" value="Thioesterase"/>
    <property type="match status" value="1"/>
</dbReference>
<feature type="non-terminal residue" evidence="5">
    <location>
        <position position="1"/>
    </location>
</feature>
<evidence type="ECO:0000313" key="6">
    <source>
        <dbReference type="Proteomes" id="UP000184432"/>
    </source>
</evidence>
<dbReference type="GO" id="GO:0043041">
    <property type="term" value="P:amino acid activation for nonribosomal peptide biosynthetic process"/>
    <property type="evidence" value="ECO:0007669"/>
    <property type="project" value="TreeGrafter"/>
</dbReference>
<dbReference type="RefSeq" id="WP_244548151.1">
    <property type="nucleotide sequence ID" value="NZ_FQYP01000006.1"/>
</dbReference>
<dbReference type="InterPro" id="IPR036736">
    <property type="entry name" value="ACP-like_sf"/>
</dbReference>
<dbReference type="InterPro" id="IPR009081">
    <property type="entry name" value="PP-bd_ACP"/>
</dbReference>
<evidence type="ECO:0000259" key="4">
    <source>
        <dbReference type="PROSITE" id="PS50075"/>
    </source>
</evidence>
<dbReference type="SMART" id="SM00823">
    <property type="entry name" value="PKS_PP"/>
    <property type="match status" value="1"/>
</dbReference>
<feature type="domain" description="Carrier" evidence="4">
    <location>
        <begin position="70"/>
        <end position="147"/>
    </location>
</feature>
<dbReference type="AlphaFoldDB" id="A0A1M6H0F8"/>
<dbReference type="InterPro" id="IPR045851">
    <property type="entry name" value="AMP-bd_C_sf"/>
</dbReference>
<dbReference type="PROSITE" id="PS50075">
    <property type="entry name" value="CARRIER"/>
    <property type="match status" value="1"/>
</dbReference>
<evidence type="ECO:0000313" key="5">
    <source>
        <dbReference type="EMBL" id="SHJ15698.1"/>
    </source>
</evidence>
<evidence type="ECO:0000256" key="2">
    <source>
        <dbReference type="ARBA" id="ARBA00022450"/>
    </source>
</evidence>
<organism evidence="5 6">
    <name type="scientific">Aquimarina spongiae</name>
    <dbReference type="NCBI Taxonomy" id="570521"/>
    <lineage>
        <taxon>Bacteria</taxon>
        <taxon>Pseudomonadati</taxon>
        <taxon>Bacteroidota</taxon>
        <taxon>Flavobacteriia</taxon>
        <taxon>Flavobacteriales</taxon>
        <taxon>Flavobacteriaceae</taxon>
        <taxon>Aquimarina</taxon>
    </lineage>
</organism>
<protein>
    <submittedName>
        <fullName evidence="5">Thioesterase domain-containing protein</fullName>
    </submittedName>
</protein>
<dbReference type="PANTHER" id="PTHR45527:SF1">
    <property type="entry name" value="FATTY ACID SYNTHASE"/>
    <property type="match status" value="1"/>
</dbReference>
<sequence>GDDHLVGYYVPSSSSVNVSDIKSYLQDRLPDYMVPSYYVALSSLPLTSNGKIDRSVLPIPSLEDVASYQAAETLLESKLVDIWSDVLGLEASKISVTRSFFELGGHSLKATKLVYKIKEELGVTLSVVDIFSKPTIRELSQKMEKANIAAVHIDESVILLKESTNQLKNLFFIHDGGGDVQGYIQLSQWIQNYNCYGIRSNTLNDLHPVDLSIQDIAYDYIQILKTIQPEGPYTIIGWSLGGVIACEITKQLENAGEKVDKLILIDTVIKQPVSNDNKGFDLVIEKDILRSIIGNIPGPLLQAQKVEEFWQVLLGLIHAEEISFDVVKKAIPENIQRLMSTLDQQNAEKMIKTFNTVRSLDQAMLSYTVEGKIDATLVYIIASDSGLDHKTLLDKTKRLIVEKIEGDHFSIMKFPQVKVLATVLESMLLQEEHILVSQQ</sequence>
<accession>A0A1M6H0F8</accession>
<dbReference type="STRING" id="570521.SAMN04488508_1061"/>
<evidence type="ECO:0000256" key="3">
    <source>
        <dbReference type="ARBA" id="ARBA00022553"/>
    </source>
</evidence>
<proteinExistence type="predicted"/>
<evidence type="ECO:0000256" key="1">
    <source>
        <dbReference type="ARBA" id="ARBA00001957"/>
    </source>
</evidence>
<dbReference type="SUPFAM" id="SSF47336">
    <property type="entry name" value="ACP-like"/>
    <property type="match status" value="1"/>
</dbReference>
<keyword evidence="6" id="KW-1185">Reference proteome</keyword>
<dbReference type="InterPro" id="IPR001031">
    <property type="entry name" value="Thioesterase"/>
</dbReference>
<dbReference type="GO" id="GO:0005737">
    <property type="term" value="C:cytoplasm"/>
    <property type="evidence" value="ECO:0007669"/>
    <property type="project" value="TreeGrafter"/>
</dbReference>
<dbReference type="Gene3D" id="1.10.1200.10">
    <property type="entry name" value="ACP-like"/>
    <property type="match status" value="1"/>
</dbReference>
<dbReference type="GO" id="GO:0044550">
    <property type="term" value="P:secondary metabolite biosynthetic process"/>
    <property type="evidence" value="ECO:0007669"/>
    <property type="project" value="TreeGrafter"/>
</dbReference>
<dbReference type="GO" id="GO:0031177">
    <property type="term" value="F:phosphopantetheine binding"/>
    <property type="evidence" value="ECO:0007669"/>
    <property type="project" value="InterPro"/>
</dbReference>